<comment type="caution">
    <text evidence="4">The sequence shown here is derived from an EMBL/GenBank/DDBJ whole genome shotgun (WGS) entry which is preliminary data.</text>
</comment>
<keyword evidence="2" id="KW-0503">Monooxygenase</keyword>
<dbReference type="SUPFAM" id="SSF54373">
    <property type="entry name" value="FAD-linked reductases, C-terminal domain"/>
    <property type="match status" value="1"/>
</dbReference>
<evidence type="ECO:0000313" key="5">
    <source>
        <dbReference type="Proteomes" id="UP000548867"/>
    </source>
</evidence>
<dbReference type="EMBL" id="JACIDX010000009">
    <property type="protein sequence ID" value="MBB3955538.1"/>
    <property type="molecule type" value="Genomic_DNA"/>
</dbReference>
<dbReference type="GO" id="GO:0018658">
    <property type="term" value="F:salicylate 1-monooxygenase activity"/>
    <property type="evidence" value="ECO:0007669"/>
    <property type="project" value="UniProtKB-EC"/>
</dbReference>
<dbReference type="PANTHER" id="PTHR13789">
    <property type="entry name" value="MONOOXYGENASE"/>
    <property type="match status" value="1"/>
</dbReference>
<dbReference type="PRINTS" id="PR00420">
    <property type="entry name" value="RNGMNOXGNASE"/>
</dbReference>
<dbReference type="EC" id="1.14.13.1" evidence="4"/>
<keyword evidence="1 4" id="KW-0560">Oxidoreductase</keyword>
<dbReference type="SUPFAM" id="SSF51905">
    <property type="entry name" value="FAD/NAD(P)-binding domain"/>
    <property type="match status" value="1"/>
</dbReference>
<dbReference type="InterPro" id="IPR050493">
    <property type="entry name" value="FAD-dep_Monooxygenase_BioMet"/>
</dbReference>
<evidence type="ECO:0000259" key="3">
    <source>
        <dbReference type="Pfam" id="PF01494"/>
    </source>
</evidence>
<dbReference type="InterPro" id="IPR002938">
    <property type="entry name" value="FAD-bd"/>
</dbReference>
<dbReference type="InterPro" id="IPR036188">
    <property type="entry name" value="FAD/NAD-bd_sf"/>
</dbReference>
<evidence type="ECO:0000256" key="1">
    <source>
        <dbReference type="ARBA" id="ARBA00023002"/>
    </source>
</evidence>
<dbReference type="RefSeq" id="WP_183625950.1">
    <property type="nucleotide sequence ID" value="NZ_JACIDX010000009.1"/>
</dbReference>
<sequence length="398" mass="44263">MTKSLKVLIAGGGIGGMAAALSLLRRGYDVEVYEQAPELGEVGAGVQISPNGSRALDALGVFETLKAASCAPRRKEFRLWNTGRSWPMFDLGPEAIEKYGYPYLTVYRPDLLATLIDAVRAIKPDAVHLAKAVSNIDVREDGVTLHFADGTHAEGDLLVGADGVKSTVRRCLFGDDEAQFTGMIAWRGVIPMDRLPERLRDMLGWTWIGPGGHLVNYPLRGGKLMNMIGTIERNDWQVESWYTQGSNEECARDFAGWHEDVQTLIQAAPSVMKWAFMERVPRQTWSVGRATLLGDACHATLPFLAQGAVMSIEDGVVLGRCLDKYADPVEALHRYEQARVERTSAMVRGAKENTSRFHESALATEEGAMAYMESEWSRDPIRDRYDWLYRYDVNTAEI</sequence>
<feature type="domain" description="FAD-binding" evidence="3">
    <location>
        <begin position="5"/>
        <end position="349"/>
    </location>
</feature>
<proteinExistence type="predicted"/>
<keyword evidence="5" id="KW-1185">Reference proteome</keyword>
<dbReference type="Gene3D" id="3.50.50.60">
    <property type="entry name" value="FAD/NAD(P)-binding domain"/>
    <property type="match status" value="1"/>
</dbReference>
<gene>
    <name evidence="4" type="ORF">GGR38_002494</name>
</gene>
<dbReference type="PANTHER" id="PTHR13789:SF309">
    <property type="entry name" value="PUTATIVE (AFU_ORTHOLOGUE AFUA_6G14510)-RELATED"/>
    <property type="match status" value="1"/>
</dbReference>
<name>A0A7W6CJE1_9SPHN</name>
<reference evidence="4 5" key="1">
    <citation type="submission" date="2020-08" db="EMBL/GenBank/DDBJ databases">
        <title>Genomic Encyclopedia of Type Strains, Phase IV (KMG-IV): sequencing the most valuable type-strain genomes for metagenomic binning, comparative biology and taxonomic classification.</title>
        <authorList>
            <person name="Goeker M."/>
        </authorList>
    </citation>
    <scope>NUCLEOTIDE SEQUENCE [LARGE SCALE GENOMIC DNA]</scope>
    <source>
        <strain evidence="4 5">DSM 27057</strain>
    </source>
</reference>
<evidence type="ECO:0000313" key="4">
    <source>
        <dbReference type="EMBL" id="MBB3955538.1"/>
    </source>
</evidence>
<accession>A0A7W6CJE1</accession>
<protein>
    <submittedName>
        <fullName evidence="4">Salicylate hydroxylase</fullName>
        <ecNumber evidence="4">1.14.13.1</ecNumber>
    </submittedName>
</protein>
<dbReference type="Pfam" id="PF01494">
    <property type="entry name" value="FAD_binding_3"/>
    <property type="match status" value="1"/>
</dbReference>
<organism evidence="4 5">
    <name type="scientific">Novosphingobium sediminicola</name>
    <dbReference type="NCBI Taxonomy" id="563162"/>
    <lineage>
        <taxon>Bacteria</taxon>
        <taxon>Pseudomonadati</taxon>
        <taxon>Pseudomonadota</taxon>
        <taxon>Alphaproteobacteria</taxon>
        <taxon>Sphingomonadales</taxon>
        <taxon>Sphingomonadaceae</taxon>
        <taxon>Novosphingobium</taxon>
    </lineage>
</organism>
<dbReference type="AlphaFoldDB" id="A0A7W6CJE1"/>
<dbReference type="GO" id="GO:0071949">
    <property type="term" value="F:FAD binding"/>
    <property type="evidence" value="ECO:0007669"/>
    <property type="project" value="InterPro"/>
</dbReference>
<evidence type="ECO:0000256" key="2">
    <source>
        <dbReference type="ARBA" id="ARBA00023033"/>
    </source>
</evidence>
<dbReference type="Proteomes" id="UP000548867">
    <property type="component" value="Unassembled WGS sequence"/>
</dbReference>